<accession>A0AAV3QFG5</accession>
<dbReference type="InterPro" id="IPR036020">
    <property type="entry name" value="WW_dom_sf"/>
</dbReference>
<feature type="region of interest" description="Disordered" evidence="1">
    <location>
        <begin position="127"/>
        <end position="167"/>
    </location>
</feature>
<sequence length="211" mass="23409">MATPNMSTITDSLERDLQNFSLKNDHHPRNSNCSSSSSNDGGNVGAGEISSSDLIKNHHHDDNTSETAYELNSHIRMPYHWEQCLDLKTGELYYINWRTGMKSKEDPRTTSQSSNPNVGFNISSVELNDESSYESEGSTTEESSSSPSTTTSDHKKGSTIENNNNCENSMMKEDNVLVVAGCKSCFMYFMVVKQVQDCPKCTGQLIHFASP</sequence>
<feature type="region of interest" description="Disordered" evidence="1">
    <location>
        <begin position="22"/>
        <end position="61"/>
    </location>
</feature>
<dbReference type="EMBL" id="BAABME010004317">
    <property type="protein sequence ID" value="GAA0161923.1"/>
    <property type="molecule type" value="Genomic_DNA"/>
</dbReference>
<dbReference type="SUPFAM" id="SSF51045">
    <property type="entry name" value="WW domain"/>
    <property type="match status" value="1"/>
</dbReference>
<dbReference type="Gene3D" id="2.20.70.10">
    <property type="match status" value="1"/>
</dbReference>
<organism evidence="2 3">
    <name type="scientific">Lithospermum erythrorhizon</name>
    <name type="common">Purple gromwell</name>
    <name type="synonym">Lithospermum officinale var. erythrorhizon</name>
    <dbReference type="NCBI Taxonomy" id="34254"/>
    <lineage>
        <taxon>Eukaryota</taxon>
        <taxon>Viridiplantae</taxon>
        <taxon>Streptophyta</taxon>
        <taxon>Embryophyta</taxon>
        <taxon>Tracheophyta</taxon>
        <taxon>Spermatophyta</taxon>
        <taxon>Magnoliopsida</taxon>
        <taxon>eudicotyledons</taxon>
        <taxon>Gunneridae</taxon>
        <taxon>Pentapetalae</taxon>
        <taxon>asterids</taxon>
        <taxon>lamiids</taxon>
        <taxon>Boraginales</taxon>
        <taxon>Boraginaceae</taxon>
        <taxon>Boraginoideae</taxon>
        <taxon>Lithospermeae</taxon>
        <taxon>Lithospermum</taxon>
    </lineage>
</organism>
<evidence type="ECO:0008006" key="4">
    <source>
        <dbReference type="Google" id="ProtNLM"/>
    </source>
</evidence>
<feature type="region of interest" description="Disordered" evidence="1">
    <location>
        <begin position="103"/>
        <end position="122"/>
    </location>
</feature>
<evidence type="ECO:0000313" key="2">
    <source>
        <dbReference type="EMBL" id="GAA0161923.1"/>
    </source>
</evidence>
<gene>
    <name evidence="2" type="ORF">LIER_18129</name>
</gene>
<protein>
    <recommendedName>
        <fullName evidence="4">WW domain-containing protein</fullName>
    </recommendedName>
</protein>
<evidence type="ECO:0000313" key="3">
    <source>
        <dbReference type="Proteomes" id="UP001454036"/>
    </source>
</evidence>
<dbReference type="InterPro" id="IPR051105">
    <property type="entry name" value="WWC/KIBRA_Hippo_Reg"/>
</dbReference>
<feature type="compositionally biased region" description="Polar residues" evidence="1">
    <location>
        <begin position="109"/>
        <end position="122"/>
    </location>
</feature>
<dbReference type="PANTHER" id="PTHR14791:SF29">
    <property type="entry name" value="PROTEIN KIBRA"/>
    <property type="match status" value="1"/>
</dbReference>
<reference evidence="2 3" key="1">
    <citation type="submission" date="2024-01" db="EMBL/GenBank/DDBJ databases">
        <title>The complete chloroplast genome sequence of Lithospermum erythrorhizon: insights into the phylogenetic relationship among Boraginaceae species and the maternal lineages of purple gromwells.</title>
        <authorList>
            <person name="Okada T."/>
            <person name="Watanabe K."/>
        </authorList>
    </citation>
    <scope>NUCLEOTIDE SEQUENCE [LARGE SCALE GENOMIC DNA]</scope>
</reference>
<feature type="compositionally biased region" description="Low complexity" evidence="1">
    <location>
        <begin position="30"/>
        <end position="41"/>
    </location>
</feature>
<comment type="caution">
    <text evidence="2">The sequence shown here is derived from an EMBL/GenBank/DDBJ whole genome shotgun (WGS) entry which is preliminary data.</text>
</comment>
<feature type="compositionally biased region" description="Low complexity" evidence="1">
    <location>
        <begin position="134"/>
        <end position="151"/>
    </location>
</feature>
<name>A0AAV3QFG5_LITER</name>
<dbReference type="PANTHER" id="PTHR14791">
    <property type="entry name" value="BOMB/KIRA PROTEINS"/>
    <property type="match status" value="1"/>
</dbReference>
<dbReference type="Proteomes" id="UP001454036">
    <property type="component" value="Unassembled WGS sequence"/>
</dbReference>
<evidence type="ECO:0000256" key="1">
    <source>
        <dbReference type="SAM" id="MobiDB-lite"/>
    </source>
</evidence>
<keyword evidence="3" id="KW-1185">Reference proteome</keyword>
<dbReference type="AlphaFoldDB" id="A0AAV3QFG5"/>
<proteinExistence type="predicted"/>